<feature type="transmembrane region" description="Helical" evidence="5">
    <location>
        <begin position="137"/>
        <end position="155"/>
    </location>
</feature>
<evidence type="ECO:0000259" key="6">
    <source>
        <dbReference type="Pfam" id="PF13515"/>
    </source>
</evidence>
<dbReference type="AlphaFoldDB" id="A0A848KM32"/>
<feature type="transmembrane region" description="Helical" evidence="5">
    <location>
        <begin position="365"/>
        <end position="383"/>
    </location>
</feature>
<keyword evidence="2 5" id="KW-0812">Transmembrane</keyword>
<evidence type="ECO:0000256" key="3">
    <source>
        <dbReference type="ARBA" id="ARBA00022989"/>
    </source>
</evidence>
<evidence type="ECO:0000256" key="5">
    <source>
        <dbReference type="SAM" id="Phobius"/>
    </source>
</evidence>
<keyword evidence="3 5" id="KW-1133">Transmembrane helix</keyword>
<dbReference type="Pfam" id="PF13515">
    <property type="entry name" value="FUSC_2"/>
    <property type="match status" value="1"/>
</dbReference>
<evidence type="ECO:0000313" key="7">
    <source>
        <dbReference type="EMBL" id="NMN98916.1"/>
    </source>
</evidence>
<sequence length="548" mass="57452">MDSPLPAVPRRRSLLVATPGTPVRWAAGLRSAVAFGLPALIFVVAGYSREALIVSVGAFAVMYGEGRPYRARWRAVVVAGAGLAAAAVLGAAVGTQIDGLWPAAGKIDHFIEVALLSVIACVAVFIVSALRAGPPGAFFFMLVCAVGMGVARAGIPVGTVAACAVVGIVSSVVVSMAGMLFDRSAPERAAVARAVGAIDAYVELRERGEPAVAAHRAAAALLHGGWVALYDAGIPQRAPDSDLVTMLLAKHRQFIGVVAADPAEQLDPPLPLGAAGKRSRAHRSLTVHSHAAVSATRALVASGVAGSVGILLDLGRPDWAVISAVLVVHQGPDRIVGTVRGLHRLVGTVVGLALFAVAYQVGATGAALVLLLMVLMFLIDLMIARNYGVAVMFITPVALLIGGVGASGGPIAAPMRDRLIETLIGVVVALATLWLVVPRAHRHNLKWADARVLDSTAGLLHALRTENPNSDAALVLRRDLQLDLVIDDECGHRAVRDEVEWARLHWSRHTDTIRVGYDLLLQCWETPPGELIADPDGWATRIEKARLQ</sequence>
<dbReference type="GO" id="GO:0016020">
    <property type="term" value="C:membrane"/>
    <property type="evidence" value="ECO:0007669"/>
    <property type="project" value="UniProtKB-SubCell"/>
</dbReference>
<feature type="transmembrane region" description="Helical" evidence="5">
    <location>
        <begin position="419"/>
        <end position="437"/>
    </location>
</feature>
<reference evidence="7 8" key="2">
    <citation type="submission" date="2020-06" db="EMBL/GenBank/DDBJ databases">
        <title>Antribacter stalactiti gen. nov., sp. nov., a new member of the family Nacardiaceae isolated from a cave.</title>
        <authorList>
            <person name="Kim I.S."/>
        </authorList>
    </citation>
    <scope>NUCLEOTIDE SEQUENCE [LARGE SCALE GENOMIC DNA]</scope>
    <source>
        <strain evidence="7 8">YC2-7</strain>
    </source>
</reference>
<dbReference type="InterPro" id="IPR049453">
    <property type="entry name" value="Memb_transporter_dom"/>
</dbReference>
<name>A0A848KM32_9NOCA</name>
<feature type="domain" description="Integral membrane bound transporter" evidence="6">
    <location>
        <begin position="306"/>
        <end position="431"/>
    </location>
</feature>
<organism evidence="7 8">
    <name type="scientific">Antrihabitans stalactiti</name>
    <dbReference type="NCBI Taxonomy" id="2584121"/>
    <lineage>
        <taxon>Bacteria</taxon>
        <taxon>Bacillati</taxon>
        <taxon>Actinomycetota</taxon>
        <taxon>Actinomycetes</taxon>
        <taxon>Mycobacteriales</taxon>
        <taxon>Nocardiaceae</taxon>
        <taxon>Antrihabitans</taxon>
    </lineage>
</organism>
<proteinExistence type="predicted"/>
<comment type="caution">
    <text evidence="7">The sequence shown here is derived from an EMBL/GenBank/DDBJ whole genome shotgun (WGS) entry which is preliminary data.</text>
</comment>
<comment type="subcellular location">
    <subcellularLocation>
        <location evidence="1">Membrane</location>
        <topology evidence="1">Multi-pass membrane protein</topology>
    </subcellularLocation>
</comment>
<feature type="transmembrane region" description="Helical" evidence="5">
    <location>
        <begin position="75"/>
        <end position="97"/>
    </location>
</feature>
<feature type="transmembrane region" description="Helical" evidence="5">
    <location>
        <begin position="161"/>
        <end position="181"/>
    </location>
</feature>
<evidence type="ECO:0000313" key="8">
    <source>
        <dbReference type="Proteomes" id="UP000535543"/>
    </source>
</evidence>
<feature type="transmembrane region" description="Helical" evidence="5">
    <location>
        <begin position="109"/>
        <end position="130"/>
    </location>
</feature>
<evidence type="ECO:0000256" key="1">
    <source>
        <dbReference type="ARBA" id="ARBA00004141"/>
    </source>
</evidence>
<keyword evidence="4 5" id="KW-0472">Membrane</keyword>
<feature type="transmembrane region" description="Helical" evidence="5">
    <location>
        <begin position="390"/>
        <end position="413"/>
    </location>
</feature>
<dbReference type="Proteomes" id="UP000535543">
    <property type="component" value="Unassembled WGS sequence"/>
</dbReference>
<dbReference type="EMBL" id="VCQU01000013">
    <property type="protein sequence ID" value="NMN98916.1"/>
    <property type="molecule type" value="Genomic_DNA"/>
</dbReference>
<gene>
    <name evidence="7" type="ORF">FGL95_28165</name>
</gene>
<reference evidence="7 8" key="1">
    <citation type="submission" date="2019-05" db="EMBL/GenBank/DDBJ databases">
        <authorList>
            <person name="Lee S.D."/>
        </authorList>
    </citation>
    <scope>NUCLEOTIDE SEQUENCE [LARGE SCALE GENOMIC DNA]</scope>
    <source>
        <strain evidence="7 8">YC2-7</strain>
    </source>
</reference>
<keyword evidence="8" id="KW-1185">Reference proteome</keyword>
<feature type="transmembrane region" description="Helical" evidence="5">
    <location>
        <begin position="39"/>
        <end position="63"/>
    </location>
</feature>
<dbReference type="RefSeq" id="WP_169593691.1">
    <property type="nucleotide sequence ID" value="NZ_VCQU01000013.1"/>
</dbReference>
<evidence type="ECO:0000256" key="2">
    <source>
        <dbReference type="ARBA" id="ARBA00022692"/>
    </source>
</evidence>
<evidence type="ECO:0000256" key="4">
    <source>
        <dbReference type="ARBA" id="ARBA00023136"/>
    </source>
</evidence>
<protein>
    <submittedName>
        <fullName evidence="7">FUSC family protein</fullName>
    </submittedName>
</protein>
<accession>A0A848KM32</accession>